<dbReference type="Proteomes" id="UP001215598">
    <property type="component" value="Unassembled WGS sequence"/>
</dbReference>
<evidence type="ECO:0000256" key="1">
    <source>
        <dbReference type="SAM" id="MobiDB-lite"/>
    </source>
</evidence>
<feature type="region of interest" description="Disordered" evidence="1">
    <location>
        <begin position="1"/>
        <end position="99"/>
    </location>
</feature>
<evidence type="ECO:0000313" key="2">
    <source>
        <dbReference type="EMBL" id="KAJ7710188.1"/>
    </source>
</evidence>
<comment type="caution">
    <text evidence="2">The sequence shown here is derived from an EMBL/GenBank/DDBJ whole genome shotgun (WGS) entry which is preliminary data.</text>
</comment>
<evidence type="ECO:0000313" key="3">
    <source>
        <dbReference type="Proteomes" id="UP001215598"/>
    </source>
</evidence>
<feature type="compositionally biased region" description="Polar residues" evidence="1">
    <location>
        <begin position="11"/>
        <end position="39"/>
    </location>
</feature>
<organism evidence="2 3">
    <name type="scientific">Mycena metata</name>
    <dbReference type="NCBI Taxonomy" id="1033252"/>
    <lineage>
        <taxon>Eukaryota</taxon>
        <taxon>Fungi</taxon>
        <taxon>Dikarya</taxon>
        <taxon>Basidiomycota</taxon>
        <taxon>Agaricomycotina</taxon>
        <taxon>Agaricomycetes</taxon>
        <taxon>Agaricomycetidae</taxon>
        <taxon>Agaricales</taxon>
        <taxon>Marasmiineae</taxon>
        <taxon>Mycenaceae</taxon>
        <taxon>Mycena</taxon>
    </lineage>
</organism>
<dbReference type="EMBL" id="JARKIB010000412">
    <property type="protein sequence ID" value="KAJ7710188.1"/>
    <property type="molecule type" value="Genomic_DNA"/>
</dbReference>
<gene>
    <name evidence="2" type="ORF">B0H16DRAFT_1480756</name>
</gene>
<feature type="compositionally biased region" description="Basic and acidic residues" evidence="1">
    <location>
        <begin position="61"/>
        <end position="71"/>
    </location>
</feature>
<keyword evidence="3" id="KW-1185">Reference proteome</keyword>
<name>A0AAD7H275_9AGAR</name>
<proteinExistence type="predicted"/>
<accession>A0AAD7H275</accession>
<sequence>MAHDEPIDISDNGQSDTDIDGQLQQIMSQAHLQKWSVMSPSLMKKKEQEAARKAKHKEKKWKRDDSDEPKPRSKKSRVNADNEDDDSELPPVHLSVPNNQGNYLGVIGGNWGLSKDFEEGGWVHGVLRGHYRTWAMR</sequence>
<protein>
    <submittedName>
        <fullName evidence="2">Uncharacterized protein</fullName>
    </submittedName>
</protein>
<reference evidence="2" key="1">
    <citation type="submission" date="2023-03" db="EMBL/GenBank/DDBJ databases">
        <title>Massive genome expansion in bonnet fungi (Mycena s.s.) driven by repeated elements and novel gene families across ecological guilds.</title>
        <authorList>
            <consortium name="Lawrence Berkeley National Laboratory"/>
            <person name="Harder C.B."/>
            <person name="Miyauchi S."/>
            <person name="Viragh M."/>
            <person name="Kuo A."/>
            <person name="Thoen E."/>
            <person name="Andreopoulos B."/>
            <person name="Lu D."/>
            <person name="Skrede I."/>
            <person name="Drula E."/>
            <person name="Henrissat B."/>
            <person name="Morin E."/>
            <person name="Kohler A."/>
            <person name="Barry K."/>
            <person name="LaButti K."/>
            <person name="Morin E."/>
            <person name="Salamov A."/>
            <person name="Lipzen A."/>
            <person name="Mereny Z."/>
            <person name="Hegedus B."/>
            <person name="Baldrian P."/>
            <person name="Stursova M."/>
            <person name="Weitz H."/>
            <person name="Taylor A."/>
            <person name="Grigoriev I.V."/>
            <person name="Nagy L.G."/>
            <person name="Martin F."/>
            <person name="Kauserud H."/>
        </authorList>
    </citation>
    <scope>NUCLEOTIDE SEQUENCE</scope>
    <source>
        <strain evidence="2">CBHHK182m</strain>
    </source>
</reference>
<dbReference type="AlphaFoldDB" id="A0AAD7H275"/>